<protein>
    <submittedName>
        <fullName evidence="2">Uncharacterized protein</fullName>
    </submittedName>
</protein>
<name>A0ABD2YVS8_9GENT</name>
<evidence type="ECO:0000313" key="3">
    <source>
        <dbReference type="Proteomes" id="UP001630127"/>
    </source>
</evidence>
<proteinExistence type="predicted"/>
<sequence>MSTTSVSDSPGKRYLFPDDSTVLGKVVDDLHVMEEDVEQDLEETTDEGGGREMEFLEKTSAETARKKLIEDPLCSPVSKAPHKSVEQFLGTYANESPAISQQKHIPSSNYPSTMTSADQVPLASQLIPPVVPSESSMNESPTTSVQKHTRPADCPASSPIVDKVFSMDFHLIHAFQRVLLWQNFQKKTSTSMS</sequence>
<feature type="compositionally biased region" description="Polar residues" evidence="1">
    <location>
        <begin position="133"/>
        <end position="146"/>
    </location>
</feature>
<feature type="region of interest" description="Disordered" evidence="1">
    <location>
        <begin position="130"/>
        <end position="154"/>
    </location>
</feature>
<gene>
    <name evidence="2" type="ORF">ACH5RR_029044</name>
</gene>
<evidence type="ECO:0000313" key="2">
    <source>
        <dbReference type="EMBL" id="KAL3509643.1"/>
    </source>
</evidence>
<dbReference type="AlphaFoldDB" id="A0ABD2YVS8"/>
<comment type="caution">
    <text evidence="2">The sequence shown here is derived from an EMBL/GenBank/DDBJ whole genome shotgun (WGS) entry which is preliminary data.</text>
</comment>
<dbReference type="EMBL" id="JBJUIK010000012">
    <property type="protein sequence ID" value="KAL3509643.1"/>
    <property type="molecule type" value="Genomic_DNA"/>
</dbReference>
<feature type="region of interest" description="Disordered" evidence="1">
    <location>
        <begin position="97"/>
        <end position="116"/>
    </location>
</feature>
<evidence type="ECO:0000256" key="1">
    <source>
        <dbReference type="SAM" id="MobiDB-lite"/>
    </source>
</evidence>
<keyword evidence="3" id="KW-1185">Reference proteome</keyword>
<organism evidence="2 3">
    <name type="scientific">Cinchona calisaya</name>
    <dbReference type="NCBI Taxonomy" id="153742"/>
    <lineage>
        <taxon>Eukaryota</taxon>
        <taxon>Viridiplantae</taxon>
        <taxon>Streptophyta</taxon>
        <taxon>Embryophyta</taxon>
        <taxon>Tracheophyta</taxon>
        <taxon>Spermatophyta</taxon>
        <taxon>Magnoliopsida</taxon>
        <taxon>eudicotyledons</taxon>
        <taxon>Gunneridae</taxon>
        <taxon>Pentapetalae</taxon>
        <taxon>asterids</taxon>
        <taxon>lamiids</taxon>
        <taxon>Gentianales</taxon>
        <taxon>Rubiaceae</taxon>
        <taxon>Cinchonoideae</taxon>
        <taxon>Cinchoneae</taxon>
        <taxon>Cinchona</taxon>
    </lineage>
</organism>
<reference evidence="2 3" key="1">
    <citation type="submission" date="2024-11" db="EMBL/GenBank/DDBJ databases">
        <title>A near-complete genome assembly of Cinchona calisaya.</title>
        <authorList>
            <person name="Lian D.C."/>
            <person name="Zhao X.W."/>
            <person name="Wei L."/>
        </authorList>
    </citation>
    <scope>NUCLEOTIDE SEQUENCE [LARGE SCALE GENOMIC DNA]</scope>
    <source>
        <tissue evidence="2">Nenye</tissue>
    </source>
</reference>
<dbReference type="Proteomes" id="UP001630127">
    <property type="component" value="Unassembled WGS sequence"/>
</dbReference>
<accession>A0ABD2YVS8</accession>